<feature type="domain" description="SusD-like N-terminal" evidence="7">
    <location>
        <begin position="90"/>
        <end position="224"/>
    </location>
</feature>
<dbReference type="InterPro" id="IPR011990">
    <property type="entry name" value="TPR-like_helical_dom_sf"/>
</dbReference>
<comment type="subcellular location">
    <subcellularLocation>
        <location evidence="1">Cell outer membrane</location>
    </subcellularLocation>
</comment>
<evidence type="ECO:0000256" key="3">
    <source>
        <dbReference type="ARBA" id="ARBA00022729"/>
    </source>
</evidence>
<dbReference type="HOGENOM" id="CLU_015553_1_2_10"/>
<evidence type="ECO:0000256" key="5">
    <source>
        <dbReference type="ARBA" id="ARBA00023237"/>
    </source>
</evidence>
<evidence type="ECO:0000313" key="9">
    <source>
        <dbReference type="Proteomes" id="UP000003586"/>
    </source>
</evidence>
<dbReference type="RefSeq" id="WP_008586443.1">
    <property type="nucleotide sequence ID" value="NZ_CP007035.1"/>
</dbReference>
<dbReference type="InterPro" id="IPR033985">
    <property type="entry name" value="SusD-like_N"/>
</dbReference>
<evidence type="ECO:0000256" key="2">
    <source>
        <dbReference type="ARBA" id="ARBA00006275"/>
    </source>
</evidence>
<comment type="similarity">
    <text evidence="2">Belongs to the SusD family.</text>
</comment>
<proteinExistence type="inferred from homology"/>
<evidence type="ECO:0008006" key="10">
    <source>
        <dbReference type="Google" id="ProtNLM"/>
    </source>
</evidence>
<dbReference type="Pfam" id="PF07980">
    <property type="entry name" value="SusD_RagB"/>
    <property type="match status" value="1"/>
</dbReference>
<dbReference type="AlphaFoldDB" id="W0F8T0"/>
<evidence type="ECO:0000259" key="7">
    <source>
        <dbReference type="Pfam" id="PF14322"/>
    </source>
</evidence>
<keyword evidence="9" id="KW-1185">Reference proteome</keyword>
<keyword evidence="3" id="KW-0732">Signal</keyword>
<keyword evidence="5" id="KW-0998">Cell outer membrane</keyword>
<dbReference type="Proteomes" id="UP000003586">
    <property type="component" value="Chromosome"/>
</dbReference>
<dbReference type="EMBL" id="CP007035">
    <property type="protein sequence ID" value="AHF17771.1"/>
    <property type="molecule type" value="Genomic_DNA"/>
</dbReference>
<evidence type="ECO:0000256" key="4">
    <source>
        <dbReference type="ARBA" id="ARBA00023136"/>
    </source>
</evidence>
<dbReference type="OrthoDB" id="9783641at2"/>
<dbReference type="Pfam" id="PF14322">
    <property type="entry name" value="SusD-like_3"/>
    <property type="match status" value="1"/>
</dbReference>
<evidence type="ECO:0000256" key="1">
    <source>
        <dbReference type="ARBA" id="ARBA00004442"/>
    </source>
</evidence>
<dbReference type="InterPro" id="IPR012944">
    <property type="entry name" value="SusD_RagB_dom"/>
</dbReference>
<evidence type="ECO:0000313" key="8">
    <source>
        <dbReference type="EMBL" id="AHF17771.1"/>
    </source>
</evidence>
<name>W0F8T0_9BACT</name>
<organism evidence="8 9">
    <name type="scientific">Niabella soli DSM 19437</name>
    <dbReference type="NCBI Taxonomy" id="929713"/>
    <lineage>
        <taxon>Bacteria</taxon>
        <taxon>Pseudomonadati</taxon>
        <taxon>Bacteroidota</taxon>
        <taxon>Chitinophagia</taxon>
        <taxon>Chitinophagales</taxon>
        <taxon>Chitinophagaceae</taxon>
        <taxon>Niabella</taxon>
    </lineage>
</organism>
<feature type="domain" description="RagB/SusD" evidence="6">
    <location>
        <begin position="280"/>
        <end position="558"/>
    </location>
</feature>
<protein>
    <recommendedName>
        <fullName evidence="10">Carbohydrate-binding protein SusD</fullName>
    </recommendedName>
</protein>
<dbReference type="Gene3D" id="1.25.40.390">
    <property type="match status" value="1"/>
</dbReference>
<dbReference type="eggNOG" id="COG3637">
    <property type="taxonomic scope" value="Bacteria"/>
</dbReference>
<evidence type="ECO:0000259" key="6">
    <source>
        <dbReference type="Pfam" id="PF07980"/>
    </source>
</evidence>
<gene>
    <name evidence="8" type="ORF">NIASO_13940</name>
</gene>
<sequence length="558" mass="60903">MNNKIFKGLCVGLLGMIALNSCTKLDVKTYSVVGSGSYWQTPDQITAGVAPAYGGFNSISAIDAGIATMLECTADDIVVPTRGNDWGDAGHWDALWKHTYEKTNSNWNNGWNDIFNAISSCNNIITAVNGIKPAPSSLPVILAQVKTLRAYYYFMAMDVFGNIPIVTDTTTSTTSPTKARADVFNFIVSEVQSSLPYLTTTVDASTYGKVTRYFAFALLARMYLNAQVLTGKPGLSYTAGTPAWQKASDYCDSILLSNKYSLMSNYFDNFAPTNGPSSTENIFAVVTDHINNKVSSWENAILHYQSYLAFGMSTGANLWNGFCSAADFYNNFDTTSSYAASGSNTLRTYRDMRSGQWLIGQQFIGTYNYPPSQNVVVAGPSANYILDAQTGFPLAFNPNFTLFSDPSAQGRLAGVRNIKYFPSPNSGKSGNDMDNDIIIFRLAEILLIKAEAQIRLGNPGAALPLVNQLRTRAYGGNSSFNLTTINLTTLLAEKGREMAYEGVRRDDLIRYEVAGNGDYFTRARVPGKAKDPDQHTMVFPIPAQQMTANSGLVQNPGY</sequence>
<dbReference type="KEGG" id="nso:NIASO_13940"/>
<dbReference type="SUPFAM" id="SSF48452">
    <property type="entry name" value="TPR-like"/>
    <property type="match status" value="1"/>
</dbReference>
<dbReference type="STRING" id="929713.NIASO_13940"/>
<dbReference type="GO" id="GO:0009279">
    <property type="term" value="C:cell outer membrane"/>
    <property type="evidence" value="ECO:0007669"/>
    <property type="project" value="UniProtKB-SubCell"/>
</dbReference>
<accession>W0F8T0</accession>
<keyword evidence="4" id="KW-0472">Membrane</keyword>
<reference evidence="8 9" key="1">
    <citation type="submission" date="2013-12" db="EMBL/GenBank/DDBJ databases">
        <authorList>
            <consortium name="DOE Joint Genome Institute"/>
            <person name="Eisen J."/>
            <person name="Huntemann M."/>
            <person name="Han J."/>
            <person name="Chen A."/>
            <person name="Kyrpides N."/>
            <person name="Mavromatis K."/>
            <person name="Markowitz V."/>
            <person name="Palaniappan K."/>
            <person name="Ivanova N."/>
            <person name="Schaumberg A."/>
            <person name="Pati A."/>
            <person name="Liolios K."/>
            <person name="Nordberg H.P."/>
            <person name="Cantor M.N."/>
            <person name="Hua S.X."/>
            <person name="Woyke T."/>
        </authorList>
    </citation>
    <scope>NUCLEOTIDE SEQUENCE [LARGE SCALE GENOMIC DNA]</scope>
    <source>
        <strain evidence="9">DSM 19437</strain>
    </source>
</reference>